<dbReference type="Gene3D" id="3.30.40.10">
    <property type="entry name" value="Zinc/RING finger domain, C3HC4 (zinc finger)"/>
    <property type="match status" value="1"/>
</dbReference>
<feature type="region of interest" description="Disordered" evidence="5">
    <location>
        <begin position="578"/>
        <end position="597"/>
    </location>
</feature>
<dbReference type="SMART" id="SM00184">
    <property type="entry name" value="RING"/>
    <property type="match status" value="1"/>
</dbReference>
<keyword evidence="6" id="KW-1133">Transmembrane helix</keyword>
<evidence type="ECO:0000256" key="2">
    <source>
        <dbReference type="ARBA" id="ARBA00022771"/>
    </source>
</evidence>
<dbReference type="AlphaFoldDB" id="A0A9P9F9L9"/>
<feature type="domain" description="RING-type" evidence="7">
    <location>
        <begin position="402"/>
        <end position="445"/>
    </location>
</feature>
<keyword evidence="6" id="KW-0812">Transmembrane</keyword>
<feature type="region of interest" description="Disordered" evidence="5">
    <location>
        <begin position="345"/>
        <end position="392"/>
    </location>
</feature>
<dbReference type="OrthoDB" id="21204at2759"/>
<evidence type="ECO:0000256" key="3">
    <source>
        <dbReference type="ARBA" id="ARBA00022833"/>
    </source>
</evidence>
<gene>
    <name evidence="8" type="ORF">EDB81DRAFT_756862</name>
</gene>
<dbReference type="EMBL" id="JAGMUV010000005">
    <property type="protein sequence ID" value="KAH7156396.1"/>
    <property type="molecule type" value="Genomic_DNA"/>
</dbReference>
<dbReference type="SUPFAM" id="SSF57850">
    <property type="entry name" value="RING/U-box"/>
    <property type="match status" value="1"/>
</dbReference>
<keyword evidence="1" id="KW-0479">Metal-binding</keyword>
<dbReference type="PANTHER" id="PTHR14155:SF627">
    <property type="entry name" value="OS06G0192800 PROTEIN"/>
    <property type="match status" value="1"/>
</dbReference>
<dbReference type="PANTHER" id="PTHR14155">
    <property type="entry name" value="RING FINGER DOMAIN-CONTAINING"/>
    <property type="match status" value="1"/>
</dbReference>
<evidence type="ECO:0000313" key="8">
    <source>
        <dbReference type="EMBL" id="KAH7156396.1"/>
    </source>
</evidence>
<proteinExistence type="predicted"/>
<keyword evidence="6" id="KW-0472">Membrane</keyword>
<keyword evidence="3" id="KW-0862">Zinc</keyword>
<evidence type="ECO:0000256" key="5">
    <source>
        <dbReference type="SAM" id="MobiDB-lite"/>
    </source>
</evidence>
<evidence type="ECO:0000313" key="9">
    <source>
        <dbReference type="Proteomes" id="UP000738349"/>
    </source>
</evidence>
<evidence type="ECO:0000256" key="4">
    <source>
        <dbReference type="PROSITE-ProRule" id="PRU00175"/>
    </source>
</evidence>
<feature type="transmembrane region" description="Helical" evidence="6">
    <location>
        <begin position="277"/>
        <end position="302"/>
    </location>
</feature>
<organism evidence="8 9">
    <name type="scientific">Dactylonectria macrodidyma</name>
    <dbReference type="NCBI Taxonomy" id="307937"/>
    <lineage>
        <taxon>Eukaryota</taxon>
        <taxon>Fungi</taxon>
        <taxon>Dikarya</taxon>
        <taxon>Ascomycota</taxon>
        <taxon>Pezizomycotina</taxon>
        <taxon>Sordariomycetes</taxon>
        <taxon>Hypocreomycetidae</taxon>
        <taxon>Hypocreales</taxon>
        <taxon>Nectriaceae</taxon>
        <taxon>Dactylonectria</taxon>
    </lineage>
</organism>
<comment type="caution">
    <text evidence="8">The sequence shown here is derived from an EMBL/GenBank/DDBJ whole genome shotgun (WGS) entry which is preliminary data.</text>
</comment>
<dbReference type="Pfam" id="PF13639">
    <property type="entry name" value="zf-RING_2"/>
    <property type="match status" value="1"/>
</dbReference>
<evidence type="ECO:0000256" key="6">
    <source>
        <dbReference type="SAM" id="Phobius"/>
    </source>
</evidence>
<evidence type="ECO:0000259" key="7">
    <source>
        <dbReference type="PROSITE" id="PS50089"/>
    </source>
</evidence>
<sequence length="665" mass="73851">MVVTSRSGPEYRSLPVAAAVAVLLVRPAPAGEAKKHPILPRSWHAVTDIFPALTEIRNVVLLFSNPVWSGQSTVPSTIIRNLTALSSQLAYEERITSNITTLTTTNADTLDGVIQGLLYVPDLDGDAACDEAQYDFIPRNVTRRDNLPPTNYNLVALAPWFSIDCTLAYLASARSDPLRAFVFYKPNNSSNKPQDADSPVWNLEDGGAWVKKNKFPIFAISGREGQTMMEQLSLYSGLIDDIPHGDEINDLYGPNPKDYVRVWTELTLENDSSIPPLWAFFLIVIGALLFIIFGVSLTMHLVQRRRRQSLKRRVESGEVDLEAMGIKRLTVPPAHIRTFPLFTYNADPETMGPPPTPLSTRASRSGRRQDQRSIRSTASVRSKRGVVGRSGDSTATNFQPSCHICLVKYDHRLTIIRELPCGHIFHPECIDEFLSQNSSLCPMCKHSMLPRGYSPQITNGMVRRERALRRLRERVDFDDLSDQSHDSKFKGWSKKLFGISSSSPPITMPHLVALHILKPKEEPARESTPRVNVNENQATTSDMTSAPVPASVPAPVPSPVPSPASDTISEAPATITTVPAPVTTTPAPVRKSKPRQTRPRTLNLLPTQPEESELRTTTAVGRKSPSSFARERMREIAAKNAPFDDPDQQRAIWRRGLSKVFPGYF</sequence>
<dbReference type="PROSITE" id="PS50089">
    <property type="entry name" value="ZF_RING_2"/>
    <property type="match status" value="1"/>
</dbReference>
<dbReference type="InterPro" id="IPR013083">
    <property type="entry name" value="Znf_RING/FYVE/PHD"/>
</dbReference>
<keyword evidence="2 4" id="KW-0863">Zinc-finger</keyword>
<feature type="compositionally biased region" description="Polar residues" evidence="5">
    <location>
        <begin position="529"/>
        <end position="544"/>
    </location>
</feature>
<accession>A0A9P9F9L9</accession>
<dbReference type="GO" id="GO:0008270">
    <property type="term" value="F:zinc ion binding"/>
    <property type="evidence" value="ECO:0007669"/>
    <property type="project" value="UniProtKB-KW"/>
</dbReference>
<reference evidence="8" key="1">
    <citation type="journal article" date="2021" name="Nat. Commun.">
        <title>Genetic determinants of endophytism in the Arabidopsis root mycobiome.</title>
        <authorList>
            <person name="Mesny F."/>
            <person name="Miyauchi S."/>
            <person name="Thiergart T."/>
            <person name="Pickel B."/>
            <person name="Atanasova L."/>
            <person name="Karlsson M."/>
            <person name="Huettel B."/>
            <person name="Barry K.W."/>
            <person name="Haridas S."/>
            <person name="Chen C."/>
            <person name="Bauer D."/>
            <person name="Andreopoulos W."/>
            <person name="Pangilinan J."/>
            <person name="LaButti K."/>
            <person name="Riley R."/>
            <person name="Lipzen A."/>
            <person name="Clum A."/>
            <person name="Drula E."/>
            <person name="Henrissat B."/>
            <person name="Kohler A."/>
            <person name="Grigoriev I.V."/>
            <person name="Martin F.M."/>
            <person name="Hacquard S."/>
        </authorList>
    </citation>
    <scope>NUCLEOTIDE SEQUENCE</scope>
    <source>
        <strain evidence="8">MPI-CAGE-AT-0147</strain>
    </source>
</reference>
<dbReference type="Proteomes" id="UP000738349">
    <property type="component" value="Unassembled WGS sequence"/>
</dbReference>
<dbReference type="InterPro" id="IPR001841">
    <property type="entry name" value="Znf_RING"/>
</dbReference>
<feature type="compositionally biased region" description="Low complexity" evidence="5">
    <location>
        <begin position="578"/>
        <end position="589"/>
    </location>
</feature>
<protein>
    <recommendedName>
        <fullName evidence="7">RING-type domain-containing protein</fullName>
    </recommendedName>
</protein>
<evidence type="ECO:0000256" key="1">
    <source>
        <dbReference type="ARBA" id="ARBA00022723"/>
    </source>
</evidence>
<feature type="compositionally biased region" description="Pro residues" evidence="5">
    <location>
        <begin position="550"/>
        <end position="562"/>
    </location>
</feature>
<name>A0A9P9F9L9_9HYPO</name>
<dbReference type="InterPro" id="IPR053238">
    <property type="entry name" value="RING-H2_zinc_finger"/>
</dbReference>
<keyword evidence="9" id="KW-1185">Reference proteome</keyword>
<feature type="region of interest" description="Disordered" evidence="5">
    <location>
        <begin position="520"/>
        <end position="566"/>
    </location>
</feature>